<feature type="domain" description="DUF1659" evidence="1">
    <location>
        <begin position="3"/>
        <end position="65"/>
    </location>
</feature>
<dbReference type="PATRIC" id="fig|348151.3.peg.444"/>
<evidence type="ECO:0000313" key="4">
    <source>
        <dbReference type="Proteomes" id="UP000051139"/>
    </source>
</evidence>
<accession>A0A0R2KZT4</accession>
<evidence type="ECO:0000313" key="2">
    <source>
        <dbReference type="EMBL" id="GEK28470.1"/>
    </source>
</evidence>
<evidence type="ECO:0000313" key="3">
    <source>
        <dbReference type="EMBL" id="KRN94894.1"/>
    </source>
</evidence>
<dbReference type="Pfam" id="PF07872">
    <property type="entry name" value="DUF1659"/>
    <property type="match status" value="1"/>
</dbReference>
<dbReference type="EMBL" id="BJUD01000010">
    <property type="protein sequence ID" value="GEK28470.1"/>
    <property type="molecule type" value="Genomic_DNA"/>
</dbReference>
<organism evidence="3 4">
    <name type="scientific">Furfurilactobacillus siliginis</name>
    <dbReference type="NCBI Taxonomy" id="348151"/>
    <lineage>
        <taxon>Bacteria</taxon>
        <taxon>Bacillati</taxon>
        <taxon>Bacillota</taxon>
        <taxon>Bacilli</taxon>
        <taxon>Lactobacillales</taxon>
        <taxon>Lactobacillaceae</taxon>
        <taxon>Furfurilactobacillus</taxon>
    </lineage>
</organism>
<comment type="caution">
    <text evidence="3">The sequence shown here is derived from an EMBL/GenBank/DDBJ whole genome shotgun (WGS) entry which is preliminary data.</text>
</comment>
<dbReference type="AlphaFoldDB" id="A0A0R2KZT4"/>
<dbReference type="Proteomes" id="UP000321429">
    <property type="component" value="Unassembled WGS sequence"/>
</dbReference>
<reference evidence="2 5" key="2">
    <citation type="submission" date="2019-07" db="EMBL/GenBank/DDBJ databases">
        <title>Whole genome shotgun sequence of Lactobacillus siliginis NBRC 101315.</title>
        <authorList>
            <person name="Hosoyama A."/>
            <person name="Uohara A."/>
            <person name="Ohji S."/>
            <person name="Ichikawa N."/>
        </authorList>
    </citation>
    <scope>NUCLEOTIDE SEQUENCE [LARGE SCALE GENOMIC DNA]</scope>
    <source>
        <strain evidence="2 5">NBRC 101315</strain>
    </source>
</reference>
<dbReference type="InterPro" id="IPR012454">
    <property type="entry name" value="DUF1659"/>
</dbReference>
<dbReference type="RefSeq" id="WP_057811162.1">
    <property type="nucleotide sequence ID" value="NZ_BJUD01000010.1"/>
</dbReference>
<proteinExistence type="predicted"/>
<name>A0A0R2KZT4_9LACO</name>
<gene>
    <name evidence="3" type="ORF">IV55_GL000437</name>
    <name evidence="2" type="ORF">LSI01_07810</name>
</gene>
<keyword evidence="4" id="KW-1185">Reference proteome</keyword>
<dbReference type="Proteomes" id="UP000051139">
    <property type="component" value="Unassembled WGS sequence"/>
</dbReference>
<reference evidence="3 4" key="1">
    <citation type="journal article" date="2015" name="Genome Announc.">
        <title>Expanding the biotechnology potential of lactobacilli through comparative genomics of 213 strains and associated genera.</title>
        <authorList>
            <person name="Sun Z."/>
            <person name="Harris H.M."/>
            <person name="McCann A."/>
            <person name="Guo C."/>
            <person name="Argimon S."/>
            <person name="Zhang W."/>
            <person name="Yang X."/>
            <person name="Jeffery I.B."/>
            <person name="Cooney J.C."/>
            <person name="Kagawa T.F."/>
            <person name="Liu W."/>
            <person name="Song Y."/>
            <person name="Salvetti E."/>
            <person name="Wrobel A."/>
            <person name="Rasinkangas P."/>
            <person name="Parkhill J."/>
            <person name="Rea M.C."/>
            <person name="O'Sullivan O."/>
            <person name="Ritari J."/>
            <person name="Douillard F.P."/>
            <person name="Paul Ross R."/>
            <person name="Yang R."/>
            <person name="Briner A.E."/>
            <person name="Felis G.E."/>
            <person name="de Vos W.M."/>
            <person name="Barrangou R."/>
            <person name="Klaenhammer T.R."/>
            <person name="Caufield P.W."/>
            <person name="Cui Y."/>
            <person name="Zhang H."/>
            <person name="O'Toole P.W."/>
        </authorList>
    </citation>
    <scope>NUCLEOTIDE SEQUENCE [LARGE SCALE GENOMIC DNA]</scope>
    <source>
        <strain evidence="3 4">DSM 22696</strain>
    </source>
</reference>
<protein>
    <recommendedName>
        <fullName evidence="1">DUF1659 domain-containing protein</fullName>
    </recommendedName>
</protein>
<evidence type="ECO:0000313" key="5">
    <source>
        <dbReference type="Proteomes" id="UP000321429"/>
    </source>
</evidence>
<evidence type="ECO:0000259" key="1">
    <source>
        <dbReference type="Pfam" id="PF07872"/>
    </source>
</evidence>
<dbReference type="EMBL" id="JQCB01000012">
    <property type="protein sequence ID" value="KRN94894.1"/>
    <property type="molecule type" value="Genomic_DNA"/>
</dbReference>
<sequence length="68" mass="7218">MAETWLKSTVEFELSGEGHLLPRKRNFANVANGATDAQVLQFGRALATLSDDTVTGAAVTVKQAVEAN</sequence>